<keyword evidence="3" id="KW-1185">Reference proteome</keyword>
<feature type="compositionally biased region" description="Basic and acidic residues" evidence="1">
    <location>
        <begin position="56"/>
        <end position="85"/>
    </location>
</feature>
<dbReference type="Proteomes" id="UP001066276">
    <property type="component" value="Chromosome 8"/>
</dbReference>
<feature type="compositionally biased region" description="Basic and acidic residues" evidence="1">
    <location>
        <begin position="119"/>
        <end position="128"/>
    </location>
</feature>
<evidence type="ECO:0000313" key="3">
    <source>
        <dbReference type="Proteomes" id="UP001066276"/>
    </source>
</evidence>
<reference evidence="2" key="1">
    <citation type="journal article" date="2022" name="bioRxiv">
        <title>Sequencing and chromosome-scale assembly of the giantPleurodeles waltlgenome.</title>
        <authorList>
            <person name="Brown T."/>
            <person name="Elewa A."/>
            <person name="Iarovenko S."/>
            <person name="Subramanian E."/>
            <person name="Araus A.J."/>
            <person name="Petzold A."/>
            <person name="Susuki M."/>
            <person name="Suzuki K.-i.T."/>
            <person name="Hayashi T."/>
            <person name="Toyoda A."/>
            <person name="Oliveira C."/>
            <person name="Osipova E."/>
            <person name="Leigh N.D."/>
            <person name="Simon A."/>
            <person name="Yun M.H."/>
        </authorList>
    </citation>
    <scope>NUCLEOTIDE SEQUENCE</scope>
    <source>
        <strain evidence="2">20211129_DDA</strain>
        <tissue evidence="2">Liver</tissue>
    </source>
</reference>
<dbReference type="AlphaFoldDB" id="A0AAV7NMZ4"/>
<feature type="region of interest" description="Disordered" evidence="1">
    <location>
        <begin position="54"/>
        <end position="128"/>
    </location>
</feature>
<sequence>MTAKGTEELHCPAGGWTRARASLKSVGPRTDPLRLTAAELSRDRVSWACRAGPWGRAERRGKSGEARQERRGLDTRSRMPFRRDPSAVAAPRGGKETPRGTKSAERTCGLRRPPGGFLERNKSVARER</sequence>
<gene>
    <name evidence="2" type="ORF">NDU88_002379</name>
</gene>
<dbReference type="EMBL" id="JANPWB010000012">
    <property type="protein sequence ID" value="KAJ1114140.1"/>
    <property type="molecule type" value="Genomic_DNA"/>
</dbReference>
<protein>
    <submittedName>
        <fullName evidence="2">Uncharacterized protein</fullName>
    </submittedName>
</protein>
<organism evidence="2 3">
    <name type="scientific">Pleurodeles waltl</name>
    <name type="common">Iberian ribbed newt</name>
    <dbReference type="NCBI Taxonomy" id="8319"/>
    <lineage>
        <taxon>Eukaryota</taxon>
        <taxon>Metazoa</taxon>
        <taxon>Chordata</taxon>
        <taxon>Craniata</taxon>
        <taxon>Vertebrata</taxon>
        <taxon>Euteleostomi</taxon>
        <taxon>Amphibia</taxon>
        <taxon>Batrachia</taxon>
        <taxon>Caudata</taxon>
        <taxon>Salamandroidea</taxon>
        <taxon>Salamandridae</taxon>
        <taxon>Pleurodelinae</taxon>
        <taxon>Pleurodeles</taxon>
    </lineage>
</organism>
<evidence type="ECO:0000313" key="2">
    <source>
        <dbReference type="EMBL" id="KAJ1114140.1"/>
    </source>
</evidence>
<accession>A0AAV7NMZ4</accession>
<name>A0AAV7NMZ4_PLEWA</name>
<feature type="compositionally biased region" description="Basic and acidic residues" evidence="1">
    <location>
        <begin position="93"/>
        <end position="105"/>
    </location>
</feature>
<comment type="caution">
    <text evidence="2">The sequence shown here is derived from an EMBL/GenBank/DDBJ whole genome shotgun (WGS) entry which is preliminary data.</text>
</comment>
<proteinExistence type="predicted"/>
<evidence type="ECO:0000256" key="1">
    <source>
        <dbReference type="SAM" id="MobiDB-lite"/>
    </source>
</evidence>